<comment type="caution">
    <text evidence="8">The sequence shown here is derived from an EMBL/GenBank/DDBJ whole genome shotgun (WGS) entry which is preliminary data.</text>
</comment>
<dbReference type="Gene3D" id="3.40.50.150">
    <property type="entry name" value="Vaccinia Virus protein VP39"/>
    <property type="match status" value="1"/>
</dbReference>
<dbReference type="CDD" id="cd02440">
    <property type="entry name" value="AdoMet_MTases"/>
    <property type="match status" value="1"/>
</dbReference>
<comment type="similarity">
    <text evidence="5">Belongs to the protein N5-glutamine methyltransferase family. PrmC subfamily.</text>
</comment>
<dbReference type="Proteomes" id="UP001310022">
    <property type="component" value="Unassembled WGS sequence"/>
</dbReference>
<keyword evidence="9" id="KW-1185">Reference proteome</keyword>
<reference evidence="8 9" key="1">
    <citation type="submission" date="2021-12" db="EMBL/GenBank/DDBJ databases">
        <title>Genome sequencing of bacteria with rrn-lacking chromosome and rrn-plasmid.</title>
        <authorList>
            <person name="Anda M."/>
            <person name="Iwasaki W."/>
        </authorList>
    </citation>
    <scope>NUCLEOTIDE SEQUENCE [LARGE SCALE GENOMIC DNA]</scope>
    <source>
        <strain evidence="8 9">NBRC 15940</strain>
    </source>
</reference>
<feature type="binding site" evidence="5">
    <location>
        <position position="209"/>
    </location>
    <ligand>
        <name>S-adenosyl-L-methionine</name>
        <dbReference type="ChEBI" id="CHEBI:59789"/>
    </ligand>
</feature>
<dbReference type="InterPro" id="IPR002052">
    <property type="entry name" value="DNA_methylase_N6_adenine_CS"/>
</dbReference>
<dbReference type="NCBIfam" id="TIGR00536">
    <property type="entry name" value="hemK_fam"/>
    <property type="match status" value="1"/>
</dbReference>
<organism evidence="8 9">
    <name type="scientific">Persicobacter diffluens</name>
    <dbReference type="NCBI Taxonomy" id="981"/>
    <lineage>
        <taxon>Bacteria</taxon>
        <taxon>Pseudomonadati</taxon>
        <taxon>Bacteroidota</taxon>
        <taxon>Cytophagia</taxon>
        <taxon>Cytophagales</taxon>
        <taxon>Persicobacteraceae</taxon>
        <taxon>Persicobacter</taxon>
    </lineage>
</organism>
<evidence type="ECO:0000256" key="1">
    <source>
        <dbReference type="ARBA" id="ARBA00022603"/>
    </source>
</evidence>
<evidence type="ECO:0000256" key="3">
    <source>
        <dbReference type="ARBA" id="ARBA00022691"/>
    </source>
</evidence>
<comment type="caution">
    <text evidence="5">Lacks conserved residue(s) required for the propagation of feature annotation.</text>
</comment>
<dbReference type="EMBL" id="BQKE01000001">
    <property type="protein sequence ID" value="GJM59817.1"/>
    <property type="molecule type" value="Genomic_DNA"/>
</dbReference>
<dbReference type="GO" id="GO:0032259">
    <property type="term" value="P:methylation"/>
    <property type="evidence" value="ECO:0007669"/>
    <property type="project" value="UniProtKB-KW"/>
</dbReference>
<feature type="binding site" evidence="5">
    <location>
        <begin position="209"/>
        <end position="212"/>
    </location>
    <ligand>
        <name>substrate</name>
    </ligand>
</feature>
<dbReference type="HAMAP" id="MF_02126">
    <property type="entry name" value="RF_methyltr_PrmC"/>
    <property type="match status" value="1"/>
</dbReference>
<dbReference type="EC" id="2.1.1.297" evidence="5"/>
<evidence type="ECO:0000256" key="4">
    <source>
        <dbReference type="ARBA" id="ARBA00048391"/>
    </source>
</evidence>
<keyword evidence="1 5" id="KW-0489">Methyltransferase</keyword>
<comment type="function">
    <text evidence="5">Methylates the class 1 translation termination release factors RF1/PrfA and RF2/PrfB on the glutamine residue of the universally conserved GGQ motif.</text>
</comment>
<feature type="domain" description="Methyltransferase small" evidence="6">
    <location>
        <begin position="135"/>
        <end position="217"/>
    </location>
</feature>
<accession>A0AAN5AIH0</accession>
<dbReference type="InterPro" id="IPR007848">
    <property type="entry name" value="Small_mtfrase_dom"/>
</dbReference>
<dbReference type="InterPro" id="IPR019874">
    <property type="entry name" value="RF_methyltr_PrmC"/>
</dbReference>
<keyword evidence="3 5" id="KW-0949">S-adenosyl-L-methionine</keyword>
<gene>
    <name evidence="5 8" type="primary">prmC</name>
    <name evidence="8" type="ORF">PEDI_03690</name>
</gene>
<dbReference type="Gene3D" id="1.10.8.10">
    <property type="entry name" value="DNA helicase RuvA subunit, C-terminal domain"/>
    <property type="match status" value="1"/>
</dbReference>
<evidence type="ECO:0000259" key="6">
    <source>
        <dbReference type="Pfam" id="PF05175"/>
    </source>
</evidence>
<feature type="binding site" evidence="5">
    <location>
        <begin position="142"/>
        <end position="146"/>
    </location>
    <ligand>
        <name>S-adenosyl-L-methionine</name>
        <dbReference type="ChEBI" id="CHEBI:59789"/>
    </ligand>
</feature>
<dbReference type="PROSITE" id="PS00092">
    <property type="entry name" value="N6_MTASE"/>
    <property type="match status" value="1"/>
</dbReference>
<dbReference type="NCBIfam" id="TIGR03534">
    <property type="entry name" value="RF_mod_PrmC"/>
    <property type="match status" value="1"/>
</dbReference>
<dbReference type="PANTHER" id="PTHR18895">
    <property type="entry name" value="HEMK METHYLTRANSFERASE"/>
    <property type="match status" value="1"/>
</dbReference>
<evidence type="ECO:0000259" key="7">
    <source>
        <dbReference type="Pfam" id="PF17827"/>
    </source>
</evidence>
<feature type="binding site" evidence="5">
    <location>
        <position position="165"/>
    </location>
    <ligand>
        <name>S-adenosyl-L-methionine</name>
        <dbReference type="ChEBI" id="CHEBI:59789"/>
    </ligand>
</feature>
<evidence type="ECO:0000313" key="8">
    <source>
        <dbReference type="EMBL" id="GJM59817.1"/>
    </source>
</evidence>
<dbReference type="GO" id="GO:0102559">
    <property type="term" value="F:peptide chain release factor N(5)-glutamine methyltransferase activity"/>
    <property type="evidence" value="ECO:0007669"/>
    <property type="project" value="UniProtKB-EC"/>
</dbReference>
<evidence type="ECO:0000313" key="9">
    <source>
        <dbReference type="Proteomes" id="UP001310022"/>
    </source>
</evidence>
<dbReference type="Pfam" id="PF17827">
    <property type="entry name" value="PrmC_N"/>
    <property type="match status" value="1"/>
</dbReference>
<evidence type="ECO:0000256" key="2">
    <source>
        <dbReference type="ARBA" id="ARBA00022679"/>
    </source>
</evidence>
<dbReference type="PANTHER" id="PTHR18895:SF74">
    <property type="entry name" value="MTRF1L RELEASE FACTOR GLUTAMINE METHYLTRANSFERASE"/>
    <property type="match status" value="1"/>
</dbReference>
<dbReference type="GO" id="GO:0003676">
    <property type="term" value="F:nucleic acid binding"/>
    <property type="evidence" value="ECO:0007669"/>
    <property type="project" value="InterPro"/>
</dbReference>
<proteinExistence type="inferred from homology"/>
<evidence type="ECO:0000256" key="5">
    <source>
        <dbReference type="HAMAP-Rule" id="MF_02126"/>
    </source>
</evidence>
<comment type="catalytic activity">
    <reaction evidence="4 5">
        <text>L-glutaminyl-[peptide chain release factor] + S-adenosyl-L-methionine = N(5)-methyl-L-glutaminyl-[peptide chain release factor] + S-adenosyl-L-homocysteine + H(+)</text>
        <dbReference type="Rhea" id="RHEA:42896"/>
        <dbReference type="Rhea" id="RHEA-COMP:10271"/>
        <dbReference type="Rhea" id="RHEA-COMP:10272"/>
        <dbReference type="ChEBI" id="CHEBI:15378"/>
        <dbReference type="ChEBI" id="CHEBI:30011"/>
        <dbReference type="ChEBI" id="CHEBI:57856"/>
        <dbReference type="ChEBI" id="CHEBI:59789"/>
        <dbReference type="ChEBI" id="CHEBI:61891"/>
        <dbReference type="EC" id="2.1.1.297"/>
    </reaction>
</comment>
<keyword evidence="2 5" id="KW-0808">Transferase</keyword>
<dbReference type="InterPro" id="IPR040758">
    <property type="entry name" value="PrmC_N"/>
</dbReference>
<dbReference type="InterPro" id="IPR029063">
    <property type="entry name" value="SAM-dependent_MTases_sf"/>
</dbReference>
<dbReference type="Pfam" id="PF05175">
    <property type="entry name" value="MTS"/>
    <property type="match status" value="1"/>
</dbReference>
<protein>
    <recommendedName>
        <fullName evidence="5">Release factor glutamine methyltransferase</fullName>
        <shortName evidence="5">RF MTase</shortName>
        <ecNumber evidence="5">2.1.1.297</ecNumber>
    </recommendedName>
    <alternativeName>
        <fullName evidence="5">N5-glutamine methyltransferase PrmC</fullName>
    </alternativeName>
    <alternativeName>
        <fullName evidence="5">Protein-(glutamine-N5) MTase PrmC</fullName>
    </alternativeName>
    <alternativeName>
        <fullName evidence="5">Protein-glutamine N-methyltransferase PrmC</fullName>
    </alternativeName>
</protein>
<dbReference type="AlphaFoldDB" id="A0AAN5AIH0"/>
<dbReference type="InterPro" id="IPR004556">
    <property type="entry name" value="HemK-like"/>
</dbReference>
<feature type="domain" description="Release factor glutamine methyltransferase N-terminal" evidence="7">
    <location>
        <begin position="33"/>
        <end position="98"/>
    </location>
</feature>
<dbReference type="InterPro" id="IPR050320">
    <property type="entry name" value="N5-glutamine_MTase"/>
</dbReference>
<name>A0AAN5AIH0_9BACT</name>
<sequence>MRERSHELVGIFVNCGRMDKGLKGAKALKQYIAKALLEALGEREAESVAYGLLEDLFEIDRTAVLTDAPLELVEEEWDELWDAVEQLKKHVPLQHVTGVAPFFNRKFIVTPETLVPRPETEELVQLILEENQGDLFNVLDIGTGTGCIPITLDLEMPHCDAFAVDISEKALFVARRNAVYLDAAVEFEQMDVLKDALPFQQTFDVIVSNPPYICEREKADMHENVLKYDPHLALFVPDDAPLLFYKRIADLAMDHLNDGGKLYFEINEAYGKETKAMLEEKGFEEVRIVRDLNGKDRIVRAER</sequence>
<dbReference type="SUPFAM" id="SSF53335">
    <property type="entry name" value="S-adenosyl-L-methionine-dependent methyltransferases"/>
    <property type="match status" value="1"/>
</dbReference>